<sequence length="142" mass="16009">MWSFCVFLDTLLEFSSCVEVTTPLCKSTLCSSRALCSAAGSLRSARPRKHQRLSGKLLDNKTVVDLKKPEEKEGGRISLDSPSDKEPTLCGGHGECYRSDVENMPCDRCQYSKDAYMHYSILFPMHPLALQRHYSTGWQLTK</sequence>
<dbReference type="EMBL" id="JAGKHQ010000020">
    <property type="protein sequence ID" value="KAG7478976.1"/>
    <property type="molecule type" value="Genomic_DNA"/>
</dbReference>
<name>A0AAV6PVZ6_SOLSE</name>
<dbReference type="Proteomes" id="UP000693946">
    <property type="component" value="Linkage Group LG8"/>
</dbReference>
<evidence type="ECO:0000313" key="4">
    <source>
        <dbReference type="Proteomes" id="UP000693946"/>
    </source>
</evidence>
<accession>A0AAV6PVZ6</accession>
<protein>
    <submittedName>
        <fullName evidence="3">Uncharacterized protein</fullName>
    </submittedName>
</protein>
<dbReference type="AlphaFoldDB" id="A0AAV6PVZ6"/>
<evidence type="ECO:0000256" key="1">
    <source>
        <dbReference type="SAM" id="MobiDB-lite"/>
    </source>
</evidence>
<keyword evidence="4" id="KW-1185">Reference proteome</keyword>
<evidence type="ECO:0000256" key="2">
    <source>
        <dbReference type="SAM" id="SignalP"/>
    </source>
</evidence>
<feature type="region of interest" description="Disordered" evidence="1">
    <location>
        <begin position="64"/>
        <end position="88"/>
    </location>
</feature>
<reference evidence="3 4" key="1">
    <citation type="journal article" date="2021" name="Sci. Rep.">
        <title>Chromosome anchoring in Senegalese sole (Solea senegalensis) reveals sex-associated markers and genome rearrangements in flatfish.</title>
        <authorList>
            <person name="Guerrero-Cozar I."/>
            <person name="Gomez-Garrido J."/>
            <person name="Berbel C."/>
            <person name="Martinez-Blanch J.F."/>
            <person name="Alioto T."/>
            <person name="Claros M.G."/>
            <person name="Gagnaire P.A."/>
            <person name="Manchado M."/>
        </authorList>
    </citation>
    <scope>NUCLEOTIDE SEQUENCE [LARGE SCALE GENOMIC DNA]</scope>
    <source>
        <strain evidence="3">Sse05_10M</strain>
    </source>
</reference>
<feature type="signal peptide" evidence="2">
    <location>
        <begin position="1"/>
        <end position="17"/>
    </location>
</feature>
<proteinExistence type="predicted"/>
<comment type="caution">
    <text evidence="3">The sequence shown here is derived from an EMBL/GenBank/DDBJ whole genome shotgun (WGS) entry which is preliminary data.</text>
</comment>
<gene>
    <name evidence="3" type="ORF">JOB18_013907</name>
</gene>
<feature type="compositionally biased region" description="Basic and acidic residues" evidence="1">
    <location>
        <begin position="64"/>
        <end position="75"/>
    </location>
</feature>
<evidence type="ECO:0000313" key="3">
    <source>
        <dbReference type="EMBL" id="KAG7478976.1"/>
    </source>
</evidence>
<keyword evidence="2" id="KW-0732">Signal</keyword>
<feature type="chain" id="PRO_5043944359" evidence="2">
    <location>
        <begin position="18"/>
        <end position="142"/>
    </location>
</feature>
<organism evidence="3 4">
    <name type="scientific">Solea senegalensis</name>
    <name type="common">Senegalese sole</name>
    <dbReference type="NCBI Taxonomy" id="28829"/>
    <lineage>
        <taxon>Eukaryota</taxon>
        <taxon>Metazoa</taxon>
        <taxon>Chordata</taxon>
        <taxon>Craniata</taxon>
        <taxon>Vertebrata</taxon>
        <taxon>Euteleostomi</taxon>
        <taxon>Actinopterygii</taxon>
        <taxon>Neopterygii</taxon>
        <taxon>Teleostei</taxon>
        <taxon>Neoteleostei</taxon>
        <taxon>Acanthomorphata</taxon>
        <taxon>Carangaria</taxon>
        <taxon>Pleuronectiformes</taxon>
        <taxon>Pleuronectoidei</taxon>
        <taxon>Soleidae</taxon>
        <taxon>Solea</taxon>
    </lineage>
</organism>